<accession>A0AAE6ZCP3</accession>
<protein>
    <submittedName>
        <fullName evidence="3">Uncharacterized protein</fullName>
    </submittedName>
</protein>
<evidence type="ECO:0000256" key="2">
    <source>
        <dbReference type="SAM" id="SignalP"/>
    </source>
</evidence>
<gene>
    <name evidence="3" type="ORF">HF329_04835</name>
</gene>
<keyword evidence="2" id="KW-0732">Signal</keyword>
<evidence type="ECO:0000313" key="3">
    <source>
        <dbReference type="EMBL" id="QJB29765.1"/>
    </source>
</evidence>
<sequence>MQKLMTTALLLAVSSATFAQNKYYPFGAGKKYGATDTLGNELVKPIHKFREVFPSGKEFALYNFSDEVKDLIINAATGKIQAFEYIVPSEATFNGVSYTIIREKDKCYLRSEEDGKTILLKKDYTDFFSEGKYVIAKHYPDPPPPPPARPAPKPVKVNGKLISPPPLPPPPPPPLPPLGFDGYSVIGANDLTLKPVMTGIFKAYLTLYKNEQENMAERIVIKKRKAGEHADFYAIIFSTDHTHSLYDSSMKLVKKFELKGAQQEQLEKIASDIMKTPLSNFDRSNAAAPMGLPSKNRPEPVIVYPVFEVVKADNGNNQLVLKRSATEVKVIFESPGRISWNPYTHIAGIPDTDTEFNISPETGRIFLPQKYWEAAGIIVK</sequence>
<feature type="region of interest" description="Disordered" evidence="1">
    <location>
        <begin position="139"/>
        <end position="175"/>
    </location>
</feature>
<dbReference type="KEGG" id="coy:HF329_04835"/>
<feature type="chain" id="PRO_5041998071" evidence="2">
    <location>
        <begin position="20"/>
        <end position="380"/>
    </location>
</feature>
<dbReference type="RefSeq" id="WP_168802054.1">
    <property type="nucleotide sequence ID" value="NZ_CP051205.1"/>
</dbReference>
<dbReference type="AlphaFoldDB" id="A0AAE6ZCP3"/>
<proteinExistence type="predicted"/>
<reference evidence="4" key="1">
    <citation type="submission" date="2020-04" db="EMBL/GenBank/DDBJ databases">
        <authorList>
            <person name="Kittiwongwattana C."/>
        </authorList>
    </citation>
    <scope>NUCLEOTIDE SEQUENCE [LARGE SCALE GENOMIC DNA]</scope>
    <source>
        <strain evidence="4">1310</strain>
    </source>
</reference>
<feature type="signal peptide" evidence="2">
    <location>
        <begin position="1"/>
        <end position="19"/>
    </location>
</feature>
<evidence type="ECO:0000313" key="4">
    <source>
        <dbReference type="Proteomes" id="UP000502421"/>
    </source>
</evidence>
<dbReference type="Proteomes" id="UP000502421">
    <property type="component" value="Chromosome"/>
</dbReference>
<dbReference type="EMBL" id="CP051205">
    <property type="protein sequence ID" value="QJB29765.1"/>
    <property type="molecule type" value="Genomic_DNA"/>
</dbReference>
<feature type="compositionally biased region" description="Pro residues" evidence="1">
    <location>
        <begin position="141"/>
        <end position="153"/>
    </location>
</feature>
<feature type="compositionally biased region" description="Pro residues" evidence="1">
    <location>
        <begin position="163"/>
        <end position="175"/>
    </location>
</feature>
<evidence type="ECO:0000256" key="1">
    <source>
        <dbReference type="SAM" id="MobiDB-lite"/>
    </source>
</evidence>
<organism evidence="3 4">
    <name type="scientific">Chitinophaga oryzae</name>
    <dbReference type="NCBI Taxonomy" id="2725414"/>
    <lineage>
        <taxon>Bacteria</taxon>
        <taxon>Pseudomonadati</taxon>
        <taxon>Bacteroidota</taxon>
        <taxon>Chitinophagia</taxon>
        <taxon>Chitinophagales</taxon>
        <taxon>Chitinophagaceae</taxon>
        <taxon>Chitinophaga</taxon>
    </lineage>
</organism>
<name>A0AAE6ZCP3_9BACT</name>